<dbReference type="GO" id="GO:0043564">
    <property type="term" value="C:Ku70:Ku80 complex"/>
    <property type="evidence" value="ECO:0007669"/>
    <property type="project" value="InterPro"/>
</dbReference>
<dbReference type="GO" id="GO:0006303">
    <property type="term" value="P:double-strand break repair via nonhomologous end joining"/>
    <property type="evidence" value="ECO:0007669"/>
    <property type="project" value="InterPro"/>
</dbReference>
<dbReference type="FunFam" id="1.10.1600.10:FF:000004">
    <property type="entry name" value="ATP-dependent DNA helicase II subunit 1"/>
    <property type="match status" value="1"/>
</dbReference>
<keyword evidence="23" id="KW-1185">Reference proteome</keyword>
<dbReference type="InterPro" id="IPR036361">
    <property type="entry name" value="SAP_dom_sf"/>
</dbReference>
<dbReference type="GeneID" id="36570972"/>
<dbReference type="Pfam" id="PF02735">
    <property type="entry name" value="Ku"/>
    <property type="match status" value="1"/>
</dbReference>
<feature type="domain" description="SAP" evidence="21">
    <location>
        <begin position="611"/>
        <end position="645"/>
    </location>
</feature>
<dbReference type="Gene3D" id="1.10.1600.10">
    <property type="match status" value="1"/>
</dbReference>
<dbReference type="InterPro" id="IPR003034">
    <property type="entry name" value="SAP_dom"/>
</dbReference>
<dbReference type="PANTHER" id="PTHR12604">
    <property type="entry name" value="KU AUTOANTIGEN DNA HELICASE"/>
    <property type="match status" value="1"/>
</dbReference>
<dbReference type="SUPFAM" id="SSF53300">
    <property type="entry name" value="vWA-like"/>
    <property type="match status" value="1"/>
</dbReference>
<dbReference type="InterPro" id="IPR047087">
    <property type="entry name" value="KU70_core_dom"/>
</dbReference>
<reference evidence="22 23" key="1">
    <citation type="journal article" date="2018" name="New Phytol.">
        <title>Comparative genomics and transcriptomics depict ericoid mycorrhizal fungi as versatile saprotrophs and plant mutualists.</title>
        <authorList>
            <person name="Martino E."/>
            <person name="Morin E."/>
            <person name="Grelet G.A."/>
            <person name="Kuo A."/>
            <person name="Kohler A."/>
            <person name="Daghino S."/>
            <person name="Barry K.W."/>
            <person name="Cichocki N."/>
            <person name="Clum A."/>
            <person name="Dockter R.B."/>
            <person name="Hainaut M."/>
            <person name="Kuo R.C."/>
            <person name="LaButti K."/>
            <person name="Lindahl B.D."/>
            <person name="Lindquist E.A."/>
            <person name="Lipzen A."/>
            <person name="Khouja H.R."/>
            <person name="Magnuson J."/>
            <person name="Murat C."/>
            <person name="Ohm R.A."/>
            <person name="Singer S.W."/>
            <person name="Spatafora J.W."/>
            <person name="Wang M."/>
            <person name="Veneault-Fourrey C."/>
            <person name="Henrissat B."/>
            <person name="Grigoriev I.V."/>
            <person name="Martin F.M."/>
            <person name="Perotto S."/>
        </authorList>
    </citation>
    <scope>NUCLEOTIDE SEQUENCE [LARGE SCALE GENOMIC DNA]</scope>
    <source>
        <strain evidence="22 23">ATCC 22711</strain>
    </source>
</reference>
<dbReference type="InterPro" id="IPR016194">
    <property type="entry name" value="SPOC-like_C_dom_sf"/>
</dbReference>
<dbReference type="FunFam" id="3.40.50.410:FF:000071">
    <property type="entry name" value="ATP-dependent DNA helicase II subunit 1"/>
    <property type="match status" value="1"/>
</dbReference>
<organism evidence="22 23">
    <name type="scientific">Amorphotheca resinae ATCC 22711</name>
    <dbReference type="NCBI Taxonomy" id="857342"/>
    <lineage>
        <taxon>Eukaryota</taxon>
        <taxon>Fungi</taxon>
        <taxon>Dikarya</taxon>
        <taxon>Ascomycota</taxon>
        <taxon>Pezizomycotina</taxon>
        <taxon>Leotiomycetes</taxon>
        <taxon>Helotiales</taxon>
        <taxon>Amorphothecaceae</taxon>
        <taxon>Amorphotheca</taxon>
    </lineage>
</organism>
<keyword evidence="10" id="KW-0347">Helicase</keyword>
<dbReference type="InterPro" id="IPR036465">
    <property type="entry name" value="vWFA_dom_sf"/>
</dbReference>
<dbReference type="CDD" id="cd01458">
    <property type="entry name" value="vWA_ku"/>
    <property type="match status" value="1"/>
</dbReference>
<keyword evidence="12" id="KW-0779">Telomere</keyword>
<evidence type="ECO:0000256" key="1">
    <source>
        <dbReference type="ARBA" id="ARBA00004123"/>
    </source>
</evidence>
<evidence type="ECO:0000256" key="13">
    <source>
        <dbReference type="ARBA" id="ARBA00023125"/>
    </source>
</evidence>
<keyword evidence="9" id="KW-0378">Hydrolase</keyword>
<dbReference type="Pfam" id="PF03730">
    <property type="entry name" value="Ku_C"/>
    <property type="match status" value="1"/>
</dbReference>
<dbReference type="InterPro" id="IPR006164">
    <property type="entry name" value="DNA_bd_Ku70/Ku80"/>
</dbReference>
<keyword evidence="11" id="KW-0067">ATP-binding</keyword>
<dbReference type="GO" id="GO:0016787">
    <property type="term" value="F:hydrolase activity"/>
    <property type="evidence" value="ECO:0007669"/>
    <property type="project" value="UniProtKB-KW"/>
</dbReference>
<dbReference type="GO" id="GO:0000781">
    <property type="term" value="C:chromosome, telomeric region"/>
    <property type="evidence" value="ECO:0007669"/>
    <property type="project" value="UniProtKB-SubCell"/>
</dbReference>
<comment type="subcellular location">
    <subcellularLocation>
        <location evidence="2">Chromosome</location>
        <location evidence="2">Telomere</location>
    </subcellularLocation>
    <subcellularLocation>
        <location evidence="1">Nucleus</location>
    </subcellularLocation>
</comment>
<dbReference type="GO" id="GO:0005524">
    <property type="term" value="F:ATP binding"/>
    <property type="evidence" value="ECO:0007669"/>
    <property type="project" value="UniProtKB-KW"/>
</dbReference>
<dbReference type="OrthoDB" id="3249161at2759"/>
<keyword evidence="15" id="KW-0234">DNA repair</keyword>
<feature type="compositionally biased region" description="Basic and acidic residues" evidence="20">
    <location>
        <begin position="564"/>
        <end position="574"/>
    </location>
</feature>
<feature type="region of interest" description="Disordered" evidence="20">
    <location>
        <begin position="564"/>
        <end position="594"/>
    </location>
</feature>
<dbReference type="Proteomes" id="UP000241818">
    <property type="component" value="Unassembled WGS sequence"/>
</dbReference>
<dbReference type="InterPro" id="IPR027388">
    <property type="entry name" value="Ku70_bridge/pillars_dom_sf"/>
</dbReference>
<evidence type="ECO:0000256" key="12">
    <source>
        <dbReference type="ARBA" id="ARBA00022895"/>
    </source>
</evidence>
<keyword evidence="16" id="KW-0539">Nucleus</keyword>
<evidence type="ECO:0000256" key="11">
    <source>
        <dbReference type="ARBA" id="ARBA00022840"/>
    </source>
</evidence>
<dbReference type="GO" id="GO:0003690">
    <property type="term" value="F:double-stranded DNA binding"/>
    <property type="evidence" value="ECO:0007669"/>
    <property type="project" value="TreeGrafter"/>
</dbReference>
<evidence type="ECO:0000256" key="20">
    <source>
        <dbReference type="SAM" id="MobiDB-lite"/>
    </source>
</evidence>
<dbReference type="Pfam" id="PF02037">
    <property type="entry name" value="SAP"/>
    <property type="match status" value="1"/>
</dbReference>
<keyword evidence="8" id="KW-0227">DNA damage</keyword>
<keyword evidence="7" id="KW-0547">Nucleotide-binding</keyword>
<dbReference type="EMBL" id="KZ679015">
    <property type="protein sequence ID" value="PSS12312.1"/>
    <property type="molecule type" value="Genomic_DNA"/>
</dbReference>
<evidence type="ECO:0000256" key="9">
    <source>
        <dbReference type="ARBA" id="ARBA00022801"/>
    </source>
</evidence>
<dbReference type="Gene3D" id="1.10.720.30">
    <property type="entry name" value="SAP domain"/>
    <property type="match status" value="1"/>
</dbReference>
<dbReference type="STRING" id="857342.A0A2T3AUJ8"/>
<dbReference type="InParanoid" id="A0A2T3AUJ8"/>
<dbReference type="GO" id="GO:0006310">
    <property type="term" value="P:DNA recombination"/>
    <property type="evidence" value="ECO:0007669"/>
    <property type="project" value="UniProtKB-KW"/>
</dbReference>
<comment type="catalytic activity">
    <reaction evidence="19">
        <text>ATP + H2O = ADP + phosphate + H(+)</text>
        <dbReference type="Rhea" id="RHEA:13065"/>
        <dbReference type="ChEBI" id="CHEBI:15377"/>
        <dbReference type="ChEBI" id="CHEBI:15378"/>
        <dbReference type="ChEBI" id="CHEBI:30616"/>
        <dbReference type="ChEBI" id="CHEBI:43474"/>
        <dbReference type="ChEBI" id="CHEBI:456216"/>
        <dbReference type="EC" id="3.6.4.12"/>
    </reaction>
</comment>
<sequence length="648" mass="72601">MSDEHIKTEDDQEEEEYDELDYIAQKDAVLFAIDVSKSMLTPPPPSDEKKADTDSPTVAALKCAYHIMQQRIISNPRDMMGVLLFGTEESKSQRDDGNQRGGLAYPHCYLLNDLDIPAVEDVKILREVIEDGDEAKKLLVPSQEPVAMSNLLFCANQIFTTKAPNFGSRRLFIITDNDDPHAGDKNAKSQAAVRAKDLYDLGVVIELFPVSRPDQKFDRAKFYDDIIYRDPNEGEEPALVPTTLTSSGGDGIPLLNSLISDINSKQVLKRALFSNLPFEIGPGFRISVKGYNIIQKQEPARSSYIYLDGERAQIVAGETTKIADDTAQTVEKAEVKKAYKFAGDTVFFTPEEQKELKNFGPPILRIIGFKPQSMLPDWASVKKSTFIYPSEEDYVGSTRVFAALWQKLLKDKKMGVAWHIPRRNASPSLVAILPSTETIDEQTGGQVIPQGLWLYPLPFADDIRQAPDCPTPVVAPDNLVDAMRKVVQQLQLPKATYDPRKYPNPSLQWHYKILQAIALEEELPETPEDKTIPRYRQINKRAGEYVHRWGVILDEKARAFETERKGAGIKRERNDEDDGGPKKKARPAHSAQSLDGMSITDLRAAIAAGNLQKFVVADLKEWLNSRGLSSSGKKADLVERIEQWVENA</sequence>
<dbReference type="Pfam" id="PF03731">
    <property type="entry name" value="Ku_N"/>
    <property type="match status" value="1"/>
</dbReference>
<evidence type="ECO:0000256" key="17">
    <source>
        <dbReference type="ARBA" id="ARBA00024890"/>
    </source>
</evidence>
<keyword evidence="14" id="KW-0233">DNA recombination</keyword>
<dbReference type="PROSITE" id="PS50800">
    <property type="entry name" value="SAP"/>
    <property type="match status" value="1"/>
</dbReference>
<dbReference type="GO" id="GO:0003678">
    <property type="term" value="F:DNA helicase activity"/>
    <property type="evidence" value="ECO:0007669"/>
    <property type="project" value="UniProtKB-EC"/>
</dbReference>
<proteinExistence type="inferred from homology"/>
<dbReference type="GO" id="GO:0000723">
    <property type="term" value="P:telomere maintenance"/>
    <property type="evidence" value="ECO:0007669"/>
    <property type="project" value="InterPro"/>
</dbReference>
<dbReference type="PIRSF" id="PIRSF003033">
    <property type="entry name" value="Ku70"/>
    <property type="match status" value="1"/>
</dbReference>
<dbReference type="EC" id="3.6.4.12" evidence="4"/>
<dbReference type="GO" id="GO:0042162">
    <property type="term" value="F:telomeric DNA binding"/>
    <property type="evidence" value="ECO:0007669"/>
    <property type="project" value="InterPro"/>
</dbReference>
<evidence type="ECO:0000256" key="4">
    <source>
        <dbReference type="ARBA" id="ARBA00012551"/>
    </source>
</evidence>
<evidence type="ECO:0000256" key="16">
    <source>
        <dbReference type="ARBA" id="ARBA00023242"/>
    </source>
</evidence>
<dbReference type="GO" id="GO:0003684">
    <property type="term" value="F:damaged DNA binding"/>
    <property type="evidence" value="ECO:0007669"/>
    <property type="project" value="InterPro"/>
</dbReference>
<evidence type="ECO:0000256" key="14">
    <source>
        <dbReference type="ARBA" id="ARBA00023172"/>
    </source>
</evidence>
<evidence type="ECO:0000313" key="23">
    <source>
        <dbReference type="Proteomes" id="UP000241818"/>
    </source>
</evidence>
<evidence type="ECO:0000256" key="2">
    <source>
        <dbReference type="ARBA" id="ARBA00004574"/>
    </source>
</evidence>
<keyword evidence="6" id="KW-0158">Chromosome</keyword>
<dbReference type="InterPro" id="IPR005161">
    <property type="entry name" value="Ku_N"/>
</dbReference>
<protein>
    <recommendedName>
        <fullName evidence="5">ATP-dependent DNA helicase II subunit 1</fullName>
        <ecNumber evidence="4">3.6.4.12</ecNumber>
    </recommendedName>
    <alternativeName>
        <fullName evidence="18">ATP-dependent DNA helicase II subunit Ku70</fullName>
    </alternativeName>
</protein>
<dbReference type="Gene3D" id="3.40.50.410">
    <property type="entry name" value="von Willebrand factor, type A domain"/>
    <property type="match status" value="1"/>
</dbReference>
<keyword evidence="13" id="KW-0238">DNA-binding</keyword>
<evidence type="ECO:0000256" key="15">
    <source>
        <dbReference type="ARBA" id="ARBA00023204"/>
    </source>
</evidence>
<evidence type="ECO:0000313" key="22">
    <source>
        <dbReference type="EMBL" id="PSS12312.1"/>
    </source>
</evidence>
<dbReference type="InterPro" id="IPR006165">
    <property type="entry name" value="Ku70"/>
</dbReference>
<dbReference type="RefSeq" id="XP_024718310.1">
    <property type="nucleotide sequence ID" value="XM_024862891.1"/>
</dbReference>
<name>A0A2T3AUJ8_AMORE</name>
<dbReference type="SMART" id="SM00513">
    <property type="entry name" value="SAP"/>
    <property type="match status" value="1"/>
</dbReference>
<dbReference type="FunCoup" id="A0A2T3AUJ8">
    <property type="interactions" value="653"/>
</dbReference>
<dbReference type="PANTHER" id="PTHR12604:SF2">
    <property type="entry name" value="X-RAY REPAIR CROSS-COMPLEMENTING PROTEIN 6"/>
    <property type="match status" value="1"/>
</dbReference>
<evidence type="ECO:0000256" key="5">
    <source>
        <dbReference type="ARBA" id="ARBA00021796"/>
    </source>
</evidence>
<evidence type="ECO:0000259" key="21">
    <source>
        <dbReference type="PROSITE" id="PS50800"/>
    </source>
</evidence>
<evidence type="ECO:0000256" key="8">
    <source>
        <dbReference type="ARBA" id="ARBA00022763"/>
    </source>
</evidence>
<dbReference type="NCBIfam" id="TIGR00578">
    <property type="entry name" value="ku70"/>
    <property type="match status" value="1"/>
</dbReference>
<gene>
    <name evidence="22" type="ORF">M430DRAFT_144466</name>
</gene>
<comment type="function">
    <text evidence="17">Single-stranded DNA-dependent ATP-dependent helicase. Involved in non-homologous end joining (NHEJ) DNA double strand break repair. DNA-binding is sequence-independent but has a high affinity to nicks in double-stranded DNA and to the ends of duplex DNA. Binds to naturally occurring chromosomal ends, and therefore provides chromosomal end protection. Required also for telomere recombination to repair telomeric ends in the absence of telomerase. KU70, of the KU70/KU80 heterodimer, binds to the stem loop of TLC1, the RNA component of telomerase. Involved in telomere maintenance. Interacts with telomeric repeats and subtelomeric sequences thereby controlling telomere length and protecting against subtelomeric rearrangement. Maintains telomeric chromatin, which is involved in silencing the expression of genes located at the telomere. Required for mating-type switching.</text>
</comment>
<dbReference type="CDD" id="cd00788">
    <property type="entry name" value="KU70"/>
    <property type="match status" value="1"/>
</dbReference>
<evidence type="ECO:0000256" key="7">
    <source>
        <dbReference type="ARBA" id="ARBA00022741"/>
    </source>
</evidence>
<dbReference type="FunFam" id="2.40.290.10:FF:000001">
    <property type="entry name" value="X-ray repair cross complementing 6"/>
    <property type="match status" value="1"/>
</dbReference>
<dbReference type="Gene3D" id="4.10.970.10">
    <property type="entry name" value="Ku70, bridge and pillars"/>
    <property type="match status" value="1"/>
</dbReference>
<evidence type="ECO:0000256" key="3">
    <source>
        <dbReference type="ARBA" id="ARBA00005240"/>
    </source>
</evidence>
<dbReference type="SUPFAM" id="SSF68906">
    <property type="entry name" value="SAP domain"/>
    <property type="match status" value="1"/>
</dbReference>
<accession>A0A2T3AUJ8</accession>
<dbReference type="SMART" id="SM00559">
    <property type="entry name" value="Ku78"/>
    <property type="match status" value="1"/>
</dbReference>
<dbReference type="Gene3D" id="2.40.290.10">
    <property type="match status" value="1"/>
</dbReference>
<dbReference type="InterPro" id="IPR005160">
    <property type="entry name" value="Ku_C"/>
</dbReference>
<evidence type="ECO:0000256" key="6">
    <source>
        <dbReference type="ARBA" id="ARBA00022454"/>
    </source>
</evidence>
<dbReference type="AlphaFoldDB" id="A0A2T3AUJ8"/>
<dbReference type="SUPFAM" id="SSF100939">
    <property type="entry name" value="SPOC domain-like"/>
    <property type="match status" value="1"/>
</dbReference>
<evidence type="ECO:0000256" key="10">
    <source>
        <dbReference type="ARBA" id="ARBA00022806"/>
    </source>
</evidence>
<comment type="similarity">
    <text evidence="3">Belongs to the ku70 family.</text>
</comment>
<evidence type="ECO:0000256" key="19">
    <source>
        <dbReference type="ARBA" id="ARBA00047995"/>
    </source>
</evidence>
<dbReference type="FunFam" id="4.10.970.10:FF:000003">
    <property type="entry name" value="ATP-dependent DNA helicase II subunit 1"/>
    <property type="match status" value="1"/>
</dbReference>
<evidence type="ECO:0000256" key="18">
    <source>
        <dbReference type="ARBA" id="ARBA00031811"/>
    </source>
</evidence>